<feature type="chain" id="PRO_5038426047" evidence="2">
    <location>
        <begin position="23"/>
        <end position="328"/>
    </location>
</feature>
<gene>
    <name evidence="3" type="ORF">CGS58_03875</name>
</gene>
<dbReference type="InterPro" id="IPR004682">
    <property type="entry name" value="TRAP_DctP"/>
</dbReference>
<keyword evidence="1 2" id="KW-0732">Signal</keyword>
<dbReference type="GO" id="GO:0030288">
    <property type="term" value="C:outer membrane-bounded periplasmic space"/>
    <property type="evidence" value="ECO:0007669"/>
    <property type="project" value="InterPro"/>
</dbReference>
<dbReference type="AlphaFoldDB" id="A0A2A7AU30"/>
<dbReference type="InterPro" id="IPR038404">
    <property type="entry name" value="TRAP_DctP_sf"/>
</dbReference>
<accession>A0A2A7AU30</accession>
<dbReference type="Proteomes" id="UP000220005">
    <property type="component" value="Unassembled WGS sequence"/>
</dbReference>
<proteinExistence type="predicted"/>
<dbReference type="NCBIfam" id="TIGR00787">
    <property type="entry name" value="dctP"/>
    <property type="match status" value="1"/>
</dbReference>
<sequence length="328" mass="36849">MRRRTFLAGLGFAALQLAGCAAKPQTTPDYVLTYADNQPAGYPTTQGAQYFADLVQQQTGGKVVIQVKANGEYGSEQQVWEQLAIGGVDFARVSLSVATDDLPRLNVLLLPYLYRDADHMWRVLDGSIGAEFLQDFTAQGRVGLSWYDAGARSFYARQPVRSLNDLQGKTIRVQNSQIVIDMIRLLGAVPETTAYSDVYSALETGQIDAAENNWPAYYSMEHYKVARYYMADEHSRVPEVQLVSGRTWDALPEEYRQTLQACARASAQYERQLWAQEETAARKAALAGGCRELPLPEEEMQSFRQLVQPLYRKYCADYLPLVEEIQAE</sequence>
<dbReference type="Pfam" id="PF03480">
    <property type="entry name" value="DctP"/>
    <property type="match status" value="1"/>
</dbReference>
<dbReference type="SUPFAM" id="SSF53850">
    <property type="entry name" value="Periplasmic binding protein-like II"/>
    <property type="match status" value="1"/>
</dbReference>
<dbReference type="InterPro" id="IPR018389">
    <property type="entry name" value="DctP_fam"/>
</dbReference>
<dbReference type="PIRSF" id="PIRSF006470">
    <property type="entry name" value="DctB"/>
    <property type="match status" value="1"/>
</dbReference>
<dbReference type="Gene3D" id="3.40.190.170">
    <property type="entry name" value="Bacterial extracellular solute-binding protein, family 7"/>
    <property type="match status" value="1"/>
</dbReference>
<name>A0A2A7AU30_9FIRM</name>
<evidence type="ECO:0000313" key="4">
    <source>
        <dbReference type="Proteomes" id="UP000220005"/>
    </source>
</evidence>
<dbReference type="CDD" id="cd13671">
    <property type="entry name" value="PBP2_TRAP_SBP_like_3"/>
    <property type="match status" value="1"/>
</dbReference>
<organism evidence="3 4">
    <name type="scientific">Faecalibacterium prausnitzii</name>
    <dbReference type="NCBI Taxonomy" id="853"/>
    <lineage>
        <taxon>Bacteria</taxon>
        <taxon>Bacillati</taxon>
        <taxon>Bacillota</taxon>
        <taxon>Clostridia</taxon>
        <taxon>Eubacteriales</taxon>
        <taxon>Oscillospiraceae</taxon>
        <taxon>Faecalibacterium</taxon>
    </lineage>
</organism>
<reference evidence="3 4" key="1">
    <citation type="journal article" date="2017" name="Front. Microbiol.">
        <title>New Insights into the Diversity of the Genus Faecalibacterium.</title>
        <authorList>
            <person name="Benevides L."/>
            <person name="Burman S."/>
            <person name="Martin R."/>
            <person name="Robert V."/>
            <person name="Thomas M."/>
            <person name="Miquel S."/>
            <person name="Chain F."/>
            <person name="Sokol H."/>
            <person name="Bermudez-Humaran L.G."/>
            <person name="Morrison M."/>
            <person name="Langella P."/>
            <person name="Azevedo V.A."/>
            <person name="Chatel J.M."/>
            <person name="Soares S."/>
        </authorList>
    </citation>
    <scope>NUCLEOTIDE SEQUENCE [LARGE SCALE GENOMIC DNA]</scope>
    <source>
        <strain evidence="3 4">CNCM I 4575</strain>
    </source>
</reference>
<dbReference type="PANTHER" id="PTHR33376">
    <property type="match status" value="1"/>
</dbReference>
<evidence type="ECO:0000256" key="1">
    <source>
        <dbReference type="ARBA" id="ARBA00022729"/>
    </source>
</evidence>
<dbReference type="PANTHER" id="PTHR33376:SF2">
    <property type="entry name" value="DICARBOXYLATE-BINDING PERIPLASMIC PROTEIN"/>
    <property type="match status" value="1"/>
</dbReference>
<feature type="signal peptide" evidence="2">
    <location>
        <begin position="1"/>
        <end position="22"/>
    </location>
</feature>
<evidence type="ECO:0000313" key="3">
    <source>
        <dbReference type="EMBL" id="PDX82599.1"/>
    </source>
</evidence>
<comment type="caution">
    <text evidence="3">The sequence shown here is derived from an EMBL/GenBank/DDBJ whole genome shotgun (WGS) entry which is preliminary data.</text>
</comment>
<evidence type="ECO:0000256" key="2">
    <source>
        <dbReference type="SAM" id="SignalP"/>
    </source>
</evidence>
<dbReference type="NCBIfam" id="NF037995">
    <property type="entry name" value="TRAP_S1"/>
    <property type="match status" value="1"/>
</dbReference>
<dbReference type="EMBL" id="NMTY01000004">
    <property type="protein sequence ID" value="PDX82599.1"/>
    <property type="molecule type" value="Genomic_DNA"/>
</dbReference>
<dbReference type="RefSeq" id="WP_097839011.1">
    <property type="nucleotide sequence ID" value="NZ_NMTY01000004.1"/>
</dbReference>
<dbReference type="GO" id="GO:0055085">
    <property type="term" value="P:transmembrane transport"/>
    <property type="evidence" value="ECO:0007669"/>
    <property type="project" value="InterPro"/>
</dbReference>
<dbReference type="GO" id="GO:0030246">
    <property type="term" value="F:carbohydrate binding"/>
    <property type="evidence" value="ECO:0007669"/>
    <property type="project" value="TreeGrafter"/>
</dbReference>
<protein>
    <submittedName>
        <fullName evidence="3">C4-dicarboxylate ABC transporter</fullName>
    </submittedName>
</protein>